<dbReference type="InterPro" id="IPR001347">
    <property type="entry name" value="SIS_dom"/>
</dbReference>
<keyword evidence="1" id="KW-0805">Transcription regulation</keyword>
<dbReference type="PANTHER" id="PTHR30514">
    <property type="entry name" value="GLUCOKINASE"/>
    <property type="match status" value="1"/>
</dbReference>
<evidence type="ECO:0000313" key="6">
    <source>
        <dbReference type="EMBL" id="HIX95295.1"/>
    </source>
</evidence>
<dbReference type="PROSITE" id="PS51071">
    <property type="entry name" value="HTH_RPIR"/>
    <property type="match status" value="1"/>
</dbReference>
<dbReference type="InterPro" id="IPR000281">
    <property type="entry name" value="HTH_RpiR"/>
</dbReference>
<evidence type="ECO:0000259" key="4">
    <source>
        <dbReference type="PROSITE" id="PS51071"/>
    </source>
</evidence>
<reference evidence="6" key="1">
    <citation type="journal article" date="2021" name="PeerJ">
        <title>Extensive microbial diversity within the chicken gut microbiome revealed by metagenomics and culture.</title>
        <authorList>
            <person name="Gilroy R."/>
            <person name="Ravi A."/>
            <person name="Getino M."/>
            <person name="Pursley I."/>
            <person name="Horton D.L."/>
            <person name="Alikhan N.F."/>
            <person name="Baker D."/>
            <person name="Gharbi K."/>
            <person name="Hall N."/>
            <person name="Watson M."/>
            <person name="Adriaenssens E.M."/>
            <person name="Foster-Nyarko E."/>
            <person name="Jarju S."/>
            <person name="Secka A."/>
            <person name="Antonio M."/>
            <person name="Oren A."/>
            <person name="Chaudhuri R.R."/>
            <person name="La Ragione R."/>
            <person name="Hildebrand F."/>
            <person name="Pallen M.J."/>
        </authorList>
    </citation>
    <scope>NUCLEOTIDE SEQUENCE</scope>
    <source>
        <strain evidence="6">ChiHecec2B26-7398</strain>
    </source>
</reference>
<dbReference type="Gene3D" id="3.40.50.10490">
    <property type="entry name" value="Glucose-6-phosphate isomerase like protein, domain 1"/>
    <property type="match status" value="1"/>
</dbReference>
<dbReference type="PROSITE" id="PS51464">
    <property type="entry name" value="SIS"/>
    <property type="match status" value="1"/>
</dbReference>
<dbReference type="PANTHER" id="PTHR30514:SF1">
    <property type="entry name" value="HTH-TYPE TRANSCRIPTIONAL REGULATOR HEXR-RELATED"/>
    <property type="match status" value="1"/>
</dbReference>
<evidence type="ECO:0000256" key="3">
    <source>
        <dbReference type="ARBA" id="ARBA00023163"/>
    </source>
</evidence>
<keyword evidence="2" id="KW-0238">DNA-binding</keyword>
<organism evidence="6 7">
    <name type="scientific">Candidatus Gemmiger excrementipullorum</name>
    <dbReference type="NCBI Taxonomy" id="2838610"/>
    <lineage>
        <taxon>Bacteria</taxon>
        <taxon>Bacillati</taxon>
        <taxon>Bacillota</taxon>
        <taxon>Clostridia</taxon>
        <taxon>Eubacteriales</taxon>
        <taxon>Gemmiger</taxon>
    </lineage>
</organism>
<dbReference type="GO" id="GO:0097367">
    <property type="term" value="F:carbohydrate derivative binding"/>
    <property type="evidence" value="ECO:0007669"/>
    <property type="project" value="InterPro"/>
</dbReference>
<dbReference type="InterPro" id="IPR035472">
    <property type="entry name" value="RpiR-like_SIS"/>
</dbReference>
<dbReference type="Proteomes" id="UP000886751">
    <property type="component" value="Unassembled WGS sequence"/>
</dbReference>
<proteinExistence type="predicted"/>
<protein>
    <submittedName>
        <fullName evidence="6">MurR/RpiR family transcriptional regulator</fullName>
    </submittedName>
</protein>
<sequence length="282" mass="29996">MATGDFWELLRSRYNELTRSGRRVADYLAQHSEEAQYLSISALGAACGVAEATIFRFCRALGFAGYNEMKIALARANAAPGAAFRYELEPGTDTATLCTHASAVALEAIHGTRAALDPAAVDAAAALLQNARQVYCFGQGGSQLLANDIWARFASVCNKFHTAGDSHMQTICASLMGPGDVVLYVSYSGSTRDMMETLHVAKSNGAAVLLFTHNAASPGAALADVVLLCGAPESPVDSASIAAKIAVLFAAEVLEMRFTLDNRDETARARERTRRALDGKRL</sequence>
<dbReference type="SUPFAM" id="SSF53697">
    <property type="entry name" value="SIS domain"/>
    <property type="match status" value="1"/>
</dbReference>
<dbReference type="InterPro" id="IPR009057">
    <property type="entry name" value="Homeodomain-like_sf"/>
</dbReference>
<dbReference type="Pfam" id="PF01380">
    <property type="entry name" value="SIS"/>
    <property type="match status" value="1"/>
</dbReference>
<dbReference type="GO" id="GO:0003700">
    <property type="term" value="F:DNA-binding transcription factor activity"/>
    <property type="evidence" value="ECO:0007669"/>
    <property type="project" value="InterPro"/>
</dbReference>
<evidence type="ECO:0000313" key="7">
    <source>
        <dbReference type="Proteomes" id="UP000886751"/>
    </source>
</evidence>
<gene>
    <name evidence="6" type="ORF">H9846_07535</name>
</gene>
<dbReference type="InterPro" id="IPR046348">
    <property type="entry name" value="SIS_dom_sf"/>
</dbReference>
<dbReference type="GO" id="GO:0003677">
    <property type="term" value="F:DNA binding"/>
    <property type="evidence" value="ECO:0007669"/>
    <property type="project" value="UniProtKB-KW"/>
</dbReference>
<evidence type="ECO:0000256" key="1">
    <source>
        <dbReference type="ARBA" id="ARBA00023015"/>
    </source>
</evidence>
<dbReference type="Pfam" id="PF01418">
    <property type="entry name" value="HTH_6"/>
    <property type="match status" value="1"/>
</dbReference>
<name>A0A9D1Y4L8_9FIRM</name>
<dbReference type="SUPFAM" id="SSF46689">
    <property type="entry name" value="Homeodomain-like"/>
    <property type="match status" value="1"/>
</dbReference>
<dbReference type="CDD" id="cd05013">
    <property type="entry name" value="SIS_RpiR"/>
    <property type="match status" value="1"/>
</dbReference>
<dbReference type="EMBL" id="DXEI01000115">
    <property type="protein sequence ID" value="HIX95295.1"/>
    <property type="molecule type" value="Genomic_DNA"/>
</dbReference>
<dbReference type="InterPro" id="IPR036388">
    <property type="entry name" value="WH-like_DNA-bd_sf"/>
</dbReference>
<evidence type="ECO:0000259" key="5">
    <source>
        <dbReference type="PROSITE" id="PS51464"/>
    </source>
</evidence>
<feature type="domain" description="SIS" evidence="5">
    <location>
        <begin position="124"/>
        <end position="260"/>
    </location>
</feature>
<dbReference type="Gene3D" id="1.10.10.10">
    <property type="entry name" value="Winged helix-like DNA-binding domain superfamily/Winged helix DNA-binding domain"/>
    <property type="match status" value="1"/>
</dbReference>
<accession>A0A9D1Y4L8</accession>
<evidence type="ECO:0000256" key="2">
    <source>
        <dbReference type="ARBA" id="ARBA00023125"/>
    </source>
</evidence>
<dbReference type="InterPro" id="IPR047640">
    <property type="entry name" value="RpiR-like"/>
</dbReference>
<feature type="domain" description="HTH rpiR-type" evidence="4">
    <location>
        <begin position="4"/>
        <end position="80"/>
    </location>
</feature>
<dbReference type="AlphaFoldDB" id="A0A9D1Y4L8"/>
<keyword evidence="3" id="KW-0804">Transcription</keyword>
<reference evidence="6" key="2">
    <citation type="submission" date="2021-04" db="EMBL/GenBank/DDBJ databases">
        <authorList>
            <person name="Gilroy R."/>
        </authorList>
    </citation>
    <scope>NUCLEOTIDE SEQUENCE</scope>
    <source>
        <strain evidence="6">ChiHecec2B26-7398</strain>
    </source>
</reference>
<dbReference type="GO" id="GO:1901135">
    <property type="term" value="P:carbohydrate derivative metabolic process"/>
    <property type="evidence" value="ECO:0007669"/>
    <property type="project" value="InterPro"/>
</dbReference>
<comment type="caution">
    <text evidence="6">The sequence shown here is derived from an EMBL/GenBank/DDBJ whole genome shotgun (WGS) entry which is preliminary data.</text>
</comment>